<sequence>MDYKDIEQLLERYWQCETSVEEESRLRDFFSKEDVPAHLLRYKNLFVYQQVQQEVGLGEDFDARILAEVEVPVVKAKRLTLTSRFIPLFKAAAVIAIILGLGNVAQHSFSGDEGSVLATDTIGKQVTAPSVAISNDVKADQVLADSLAKINHKMQVINE</sequence>
<feature type="transmembrane region" description="Helical" evidence="1">
    <location>
        <begin position="85"/>
        <end position="105"/>
    </location>
</feature>
<dbReference type="EMBL" id="CZAI01000001">
    <property type="protein sequence ID" value="CUO66361.1"/>
    <property type="molecule type" value="Genomic_DNA"/>
</dbReference>
<reference evidence="2 5" key="1">
    <citation type="submission" date="2015-09" db="EMBL/GenBank/DDBJ databases">
        <authorList>
            <consortium name="Pathogen Informatics"/>
        </authorList>
    </citation>
    <scope>NUCLEOTIDE SEQUENCE [LARGE SCALE GENOMIC DNA]</scope>
    <source>
        <strain evidence="2 5">2789STDY5834880</strain>
    </source>
</reference>
<dbReference type="EMBL" id="QRKD01000014">
    <property type="protein sequence ID" value="RHH88282.1"/>
    <property type="molecule type" value="Genomic_DNA"/>
</dbReference>
<protein>
    <recommendedName>
        <fullName evidence="8">Pyruvate ferredoxin oxidoreductase</fullName>
    </recommendedName>
</protein>
<evidence type="ECO:0000313" key="2">
    <source>
        <dbReference type="EMBL" id="CUO66361.1"/>
    </source>
</evidence>
<reference evidence="3 7" key="3">
    <citation type="journal article" date="2019" name="Nat. Med.">
        <title>A library of human gut bacterial isolates paired with longitudinal multiomics data enables mechanistic microbiome research.</title>
        <authorList>
            <person name="Poyet M."/>
            <person name="Groussin M."/>
            <person name="Gibbons S.M."/>
            <person name="Avila-Pacheco J."/>
            <person name="Jiang X."/>
            <person name="Kearney S.M."/>
            <person name="Perrotta A.R."/>
            <person name="Berdy B."/>
            <person name="Zhao S."/>
            <person name="Lieberman T.D."/>
            <person name="Swanson P.K."/>
            <person name="Smith M."/>
            <person name="Roesemann S."/>
            <person name="Alexander J.E."/>
            <person name="Rich S.A."/>
            <person name="Livny J."/>
            <person name="Vlamakis H."/>
            <person name="Clish C."/>
            <person name="Bullock K."/>
            <person name="Deik A."/>
            <person name="Scott J."/>
            <person name="Pierce K.A."/>
            <person name="Xavier R.J."/>
            <person name="Alm E.J."/>
        </authorList>
    </citation>
    <scope>NUCLEOTIDE SEQUENCE [LARGE SCALE GENOMIC DNA]</scope>
    <source>
        <strain evidence="3 7">BIOML-A21</strain>
    </source>
</reference>
<dbReference type="Proteomes" id="UP000283512">
    <property type="component" value="Unassembled WGS sequence"/>
</dbReference>
<evidence type="ECO:0000313" key="6">
    <source>
        <dbReference type="Proteomes" id="UP000283512"/>
    </source>
</evidence>
<dbReference type="Proteomes" id="UP000095657">
    <property type="component" value="Unassembled WGS sequence"/>
</dbReference>
<proteinExistence type="predicted"/>
<evidence type="ECO:0000313" key="7">
    <source>
        <dbReference type="Proteomes" id="UP000491168"/>
    </source>
</evidence>
<dbReference type="STRING" id="47678.ERS852494_00452"/>
<dbReference type="Proteomes" id="UP000491168">
    <property type="component" value="Unassembled WGS sequence"/>
</dbReference>
<dbReference type="EMBL" id="VVYF01000001">
    <property type="protein sequence ID" value="KAA5495886.1"/>
    <property type="molecule type" value="Genomic_DNA"/>
</dbReference>
<evidence type="ECO:0000313" key="4">
    <source>
        <dbReference type="EMBL" id="RHH88282.1"/>
    </source>
</evidence>
<evidence type="ECO:0008006" key="8">
    <source>
        <dbReference type="Google" id="ProtNLM"/>
    </source>
</evidence>
<evidence type="ECO:0000313" key="3">
    <source>
        <dbReference type="EMBL" id="KAA5495886.1"/>
    </source>
</evidence>
<accession>A0A174GWN0</accession>
<evidence type="ECO:0000313" key="5">
    <source>
        <dbReference type="Proteomes" id="UP000095657"/>
    </source>
</evidence>
<keyword evidence="1" id="KW-0472">Membrane</keyword>
<reference evidence="4 6" key="2">
    <citation type="submission" date="2018-08" db="EMBL/GenBank/DDBJ databases">
        <title>A genome reference for cultivated species of the human gut microbiota.</title>
        <authorList>
            <person name="Zou Y."/>
            <person name="Xue W."/>
            <person name="Luo G."/>
        </authorList>
    </citation>
    <scope>NUCLEOTIDE SEQUENCE [LARGE SCALE GENOMIC DNA]</scope>
    <source>
        <strain evidence="4 6">AM16-49B</strain>
    </source>
</reference>
<gene>
    <name evidence="4" type="ORF">DW190_14350</name>
    <name evidence="2" type="ORF">ERS852494_00452</name>
    <name evidence="3" type="ORF">F2Y35_01255</name>
</gene>
<keyword evidence="1" id="KW-1133">Transmembrane helix</keyword>
<dbReference type="RefSeq" id="WP_055170052.1">
    <property type="nucleotide sequence ID" value="NZ_CAXSLD010000017.1"/>
</dbReference>
<dbReference type="AlphaFoldDB" id="A0A174GWN0"/>
<evidence type="ECO:0000256" key="1">
    <source>
        <dbReference type="SAM" id="Phobius"/>
    </source>
</evidence>
<organism evidence="2 5">
    <name type="scientific">Bacteroides caccae</name>
    <dbReference type="NCBI Taxonomy" id="47678"/>
    <lineage>
        <taxon>Bacteria</taxon>
        <taxon>Pseudomonadati</taxon>
        <taxon>Bacteroidota</taxon>
        <taxon>Bacteroidia</taxon>
        <taxon>Bacteroidales</taxon>
        <taxon>Bacteroidaceae</taxon>
        <taxon>Bacteroides</taxon>
    </lineage>
</organism>
<keyword evidence="1" id="KW-0812">Transmembrane</keyword>
<name>A0A174GWN0_9BACE</name>